<dbReference type="EMBL" id="FOMD01000001">
    <property type="protein sequence ID" value="SFC42348.1"/>
    <property type="molecule type" value="Genomic_DNA"/>
</dbReference>
<sequence>MKGLLITLGVLVVLLVAADRVGVLVAEDQVAARVQQQAGLAGEPSVDITGFPFLTQAGAGRYDDVRIALTADDLGQPAGTSARVSLQGVRLPLSDVVGGQVSQLPVDHVDARASVPFDLLAAQLGGDTTLTREGDGLRITKTVEVLGQSVPLTAAGTVDLDGQDLVVTVDSAAGAGVDVPQFLLDAAQDLLDFRYTLPALPFGLQLTGLQVTGTGVDVTAVADDVVLQ</sequence>
<evidence type="ECO:0000313" key="2">
    <source>
        <dbReference type="Proteomes" id="UP000199022"/>
    </source>
</evidence>
<reference evidence="2" key="1">
    <citation type="submission" date="2016-10" db="EMBL/GenBank/DDBJ databases">
        <authorList>
            <person name="Varghese N."/>
            <person name="Submissions S."/>
        </authorList>
    </citation>
    <scope>NUCLEOTIDE SEQUENCE [LARGE SCALE GENOMIC DNA]</scope>
    <source>
        <strain evidence="2">DSM 45962</strain>
    </source>
</reference>
<dbReference type="Proteomes" id="UP000199022">
    <property type="component" value="Unassembled WGS sequence"/>
</dbReference>
<name>A0A1I1J6W4_9ACTN</name>
<dbReference type="InterPro" id="IPR021373">
    <property type="entry name" value="DUF2993"/>
</dbReference>
<organism evidence="1 2">
    <name type="scientific">Klenkia taihuensis</name>
    <dbReference type="NCBI Taxonomy" id="1225127"/>
    <lineage>
        <taxon>Bacteria</taxon>
        <taxon>Bacillati</taxon>
        <taxon>Actinomycetota</taxon>
        <taxon>Actinomycetes</taxon>
        <taxon>Geodermatophilales</taxon>
        <taxon>Geodermatophilaceae</taxon>
        <taxon>Klenkia</taxon>
    </lineage>
</organism>
<accession>A0A1I1J6W4</accession>
<dbReference type="Pfam" id="PF11209">
    <property type="entry name" value="LmeA"/>
    <property type="match status" value="1"/>
</dbReference>
<dbReference type="STRING" id="1225127.SAMN05661030_0926"/>
<protein>
    <recommendedName>
        <fullName evidence="3">DUF2993 domain-containing protein</fullName>
    </recommendedName>
</protein>
<evidence type="ECO:0008006" key="3">
    <source>
        <dbReference type="Google" id="ProtNLM"/>
    </source>
</evidence>
<gene>
    <name evidence="1" type="ORF">SAMN05661030_0926</name>
</gene>
<dbReference type="AlphaFoldDB" id="A0A1I1J6W4"/>
<dbReference type="OrthoDB" id="3215846at2"/>
<keyword evidence="2" id="KW-1185">Reference proteome</keyword>
<dbReference type="RefSeq" id="WP_091555061.1">
    <property type="nucleotide sequence ID" value="NZ_BNAC01000003.1"/>
</dbReference>
<proteinExistence type="predicted"/>
<evidence type="ECO:0000313" key="1">
    <source>
        <dbReference type="EMBL" id="SFC42348.1"/>
    </source>
</evidence>